<evidence type="ECO:0000313" key="2">
    <source>
        <dbReference type="Proteomes" id="UP000256970"/>
    </source>
</evidence>
<name>A0A383WB83_TETOB</name>
<dbReference type="EMBL" id="FNXT01001221">
    <property type="protein sequence ID" value="SZX74878.1"/>
    <property type="molecule type" value="Genomic_DNA"/>
</dbReference>
<dbReference type="Pfam" id="PF04367">
    <property type="entry name" value="DUF502"/>
    <property type="match status" value="1"/>
</dbReference>
<dbReference type="InterPro" id="IPR007462">
    <property type="entry name" value="COV1-like"/>
</dbReference>
<organism evidence="1 2">
    <name type="scientific">Tetradesmus obliquus</name>
    <name type="common">Green alga</name>
    <name type="synonym">Acutodesmus obliquus</name>
    <dbReference type="NCBI Taxonomy" id="3088"/>
    <lineage>
        <taxon>Eukaryota</taxon>
        <taxon>Viridiplantae</taxon>
        <taxon>Chlorophyta</taxon>
        <taxon>core chlorophytes</taxon>
        <taxon>Chlorophyceae</taxon>
        <taxon>CS clade</taxon>
        <taxon>Sphaeropleales</taxon>
        <taxon>Scenedesmaceae</taxon>
        <taxon>Tetradesmus</taxon>
    </lineage>
</organism>
<gene>
    <name evidence="1" type="ORF">BQ4739_LOCUS15196</name>
</gene>
<keyword evidence="2" id="KW-1185">Reference proteome</keyword>
<dbReference type="PANTHER" id="PTHR31876:SF26">
    <property type="entry name" value="PROTEIN LIKE COV 2"/>
    <property type="match status" value="1"/>
</dbReference>
<reference evidence="1 2" key="1">
    <citation type="submission" date="2016-10" db="EMBL/GenBank/DDBJ databases">
        <authorList>
            <person name="Cai Z."/>
        </authorList>
    </citation>
    <scope>NUCLEOTIDE SEQUENCE [LARGE SCALE GENOMIC DNA]</scope>
</reference>
<accession>A0A383WB83</accession>
<dbReference type="GO" id="GO:0005794">
    <property type="term" value="C:Golgi apparatus"/>
    <property type="evidence" value="ECO:0007669"/>
    <property type="project" value="TreeGrafter"/>
</dbReference>
<sequence>MPADDRDSSGPSTSSALSPDIEKQALLLERRTSKTIRTAVSHAPKEAFHQLVHSWFSRKFATGCAILLPIVVTFYITYHFLQLFDGIFSPLYKHFFGFEVFGLGFLTSVLFITSTGVFMSSWLGSSVLSLGEVLIKRLPLVKHIYSASKQVSGALNPDAGDGKAFQEAVIVRHPRHGEYAIAFVTGRTVLQTHEGDMRLTAVFVPTNHVYVGDIFLLDDRDIIRTNLTVREGLEIVVSVGMALPPTLSAISRRL</sequence>
<dbReference type="AlphaFoldDB" id="A0A383WB83"/>
<proteinExistence type="predicted"/>
<dbReference type="Proteomes" id="UP000256970">
    <property type="component" value="Unassembled WGS sequence"/>
</dbReference>
<evidence type="ECO:0000313" key="1">
    <source>
        <dbReference type="EMBL" id="SZX74878.1"/>
    </source>
</evidence>
<protein>
    <submittedName>
        <fullName evidence="1">Uncharacterized protein</fullName>
    </submittedName>
</protein>
<dbReference type="PANTHER" id="PTHR31876">
    <property type="entry name" value="COV-LIKE PROTEIN 1"/>
    <property type="match status" value="1"/>
</dbReference>